<evidence type="ECO:0000313" key="1">
    <source>
        <dbReference type="EMBL" id="MPN51426.1"/>
    </source>
</evidence>
<comment type="caution">
    <text evidence="1">The sequence shown here is derived from an EMBL/GenBank/DDBJ whole genome shotgun (WGS) entry which is preliminary data.</text>
</comment>
<dbReference type="EMBL" id="VSSQ01116526">
    <property type="protein sequence ID" value="MPN51426.1"/>
    <property type="molecule type" value="Genomic_DNA"/>
</dbReference>
<reference evidence="1" key="1">
    <citation type="submission" date="2019-08" db="EMBL/GenBank/DDBJ databases">
        <authorList>
            <person name="Kucharzyk K."/>
            <person name="Murdoch R.W."/>
            <person name="Higgins S."/>
            <person name="Loffler F."/>
        </authorList>
    </citation>
    <scope>NUCLEOTIDE SEQUENCE</scope>
</reference>
<accession>A0A645IK86</accession>
<organism evidence="1">
    <name type="scientific">bioreactor metagenome</name>
    <dbReference type="NCBI Taxonomy" id="1076179"/>
    <lineage>
        <taxon>unclassified sequences</taxon>
        <taxon>metagenomes</taxon>
        <taxon>ecological metagenomes</taxon>
    </lineage>
</organism>
<proteinExistence type="predicted"/>
<name>A0A645IK86_9ZZZZ</name>
<dbReference type="AlphaFoldDB" id="A0A645IK86"/>
<sequence>MIIFSVRGKFFIKTSSSGNINLTADYRFYCVLFRGTEKIDHSVHDSVIGYRGGGHPELLRAYDGFLYGTGSVEKAVFSMKMKMTKAHALPLLFMDQKSCCGL</sequence>
<gene>
    <name evidence="1" type="ORF">SDC9_199071</name>
</gene>
<protein>
    <submittedName>
        <fullName evidence="1">Uncharacterized protein</fullName>
    </submittedName>
</protein>